<keyword evidence="8" id="KW-0967">Endosome</keyword>
<dbReference type="Gene3D" id="3.40.50.1820">
    <property type="entry name" value="alpha/beta hydrolase"/>
    <property type="match status" value="1"/>
</dbReference>
<comment type="subunit">
    <text evidence="5">Binds to both phosphatidylinositol (PI) and phosphatidylinositol 3,5-bisphosphate (PIP2).</text>
</comment>
<evidence type="ECO:0000256" key="10">
    <source>
        <dbReference type="ARBA" id="ARBA00022963"/>
    </source>
</evidence>
<feature type="compositionally biased region" description="Low complexity" evidence="18">
    <location>
        <begin position="591"/>
        <end position="611"/>
    </location>
</feature>
<keyword evidence="11" id="KW-0735">Signal-anchor</keyword>
<evidence type="ECO:0000256" key="11">
    <source>
        <dbReference type="ARBA" id="ARBA00022968"/>
    </source>
</evidence>
<comment type="catalytic activity">
    <reaction evidence="1">
        <text>a triacylglycerol + H2O = a diacylglycerol + a fatty acid + H(+)</text>
        <dbReference type="Rhea" id="RHEA:12044"/>
        <dbReference type="ChEBI" id="CHEBI:15377"/>
        <dbReference type="ChEBI" id="CHEBI:15378"/>
        <dbReference type="ChEBI" id="CHEBI:17855"/>
        <dbReference type="ChEBI" id="CHEBI:18035"/>
        <dbReference type="ChEBI" id="CHEBI:28868"/>
        <dbReference type="EC" id="3.1.1.3"/>
    </reaction>
</comment>
<dbReference type="EC" id="3.1.1.3" evidence="6"/>
<protein>
    <recommendedName>
        <fullName evidence="6">triacylglycerol lipase</fullName>
        <ecNumber evidence="6">3.1.1.3</ecNumber>
    </recommendedName>
    <alternativeName>
        <fullName evidence="17">Autophagy-related protein 15</fullName>
    </alternativeName>
</protein>
<comment type="caution">
    <text evidence="20">The sequence shown here is derived from an EMBL/GenBank/DDBJ whole genome shotgun (WGS) entry which is preliminary data.</text>
</comment>
<dbReference type="GO" id="GO:0046461">
    <property type="term" value="P:neutral lipid catabolic process"/>
    <property type="evidence" value="ECO:0007669"/>
    <property type="project" value="TreeGrafter"/>
</dbReference>
<comment type="similarity">
    <text evidence="4">Belongs to the AB hydrolase superfamily. Lipase family.</text>
</comment>
<dbReference type="CDD" id="cd00519">
    <property type="entry name" value="Lipase_3"/>
    <property type="match status" value="1"/>
</dbReference>
<keyword evidence="10" id="KW-0442">Lipid degradation</keyword>
<dbReference type="GO" id="GO:0005775">
    <property type="term" value="C:vacuolar lumen"/>
    <property type="evidence" value="ECO:0007669"/>
    <property type="project" value="TreeGrafter"/>
</dbReference>
<dbReference type="GO" id="GO:0006660">
    <property type="term" value="P:phosphatidylserine catabolic process"/>
    <property type="evidence" value="ECO:0007669"/>
    <property type="project" value="TreeGrafter"/>
</dbReference>
<dbReference type="GO" id="GO:0032585">
    <property type="term" value="C:multivesicular body membrane"/>
    <property type="evidence" value="ECO:0007669"/>
    <property type="project" value="UniProtKB-SubCell"/>
</dbReference>
<evidence type="ECO:0000256" key="4">
    <source>
        <dbReference type="ARBA" id="ARBA00010701"/>
    </source>
</evidence>
<proteinExistence type="inferred from homology"/>
<evidence type="ECO:0000256" key="19">
    <source>
        <dbReference type="SAM" id="SignalP"/>
    </source>
</evidence>
<dbReference type="EMBL" id="SKBQ01000110">
    <property type="protein sequence ID" value="TPX18543.1"/>
    <property type="molecule type" value="Genomic_DNA"/>
</dbReference>
<dbReference type="GeneID" id="41979028"/>
<keyword evidence="13" id="KW-0072">Autophagy</keyword>
<dbReference type="GO" id="GO:0004806">
    <property type="term" value="F:triacylglycerol lipase activity"/>
    <property type="evidence" value="ECO:0007669"/>
    <property type="project" value="UniProtKB-EC"/>
</dbReference>
<name>A0A507BGC1_9PEZI</name>
<evidence type="ECO:0000256" key="2">
    <source>
        <dbReference type="ARBA" id="ARBA00004270"/>
    </source>
</evidence>
<accession>A0A507BGC1</accession>
<dbReference type="PANTHER" id="PTHR47175:SF2">
    <property type="entry name" value="LIPASE ATG15-RELATED"/>
    <property type="match status" value="1"/>
</dbReference>
<dbReference type="GO" id="GO:0004620">
    <property type="term" value="F:phospholipase activity"/>
    <property type="evidence" value="ECO:0007669"/>
    <property type="project" value="TreeGrafter"/>
</dbReference>
<dbReference type="RefSeq" id="XP_031000254.1">
    <property type="nucleotide sequence ID" value="XM_031134327.1"/>
</dbReference>
<dbReference type="FunCoup" id="A0A507BGC1">
    <property type="interactions" value="61"/>
</dbReference>
<dbReference type="SUPFAM" id="SSF53474">
    <property type="entry name" value="alpha/beta-Hydrolases"/>
    <property type="match status" value="1"/>
</dbReference>
<dbReference type="PANTHER" id="PTHR47175">
    <property type="entry name" value="LIPASE ATG15-RELATED"/>
    <property type="match status" value="1"/>
</dbReference>
<keyword evidence="21" id="KW-1185">Reference proteome</keyword>
<evidence type="ECO:0000256" key="14">
    <source>
        <dbReference type="ARBA" id="ARBA00023098"/>
    </source>
</evidence>
<dbReference type="AlphaFoldDB" id="A0A507BGC1"/>
<dbReference type="GO" id="GO:0034496">
    <property type="term" value="P:multivesicular body membrane disassembly"/>
    <property type="evidence" value="ECO:0007669"/>
    <property type="project" value="TreeGrafter"/>
</dbReference>
<evidence type="ECO:0000256" key="3">
    <source>
        <dbReference type="ARBA" id="ARBA00004343"/>
    </source>
</evidence>
<evidence type="ECO:0000313" key="20">
    <source>
        <dbReference type="EMBL" id="TPX18543.1"/>
    </source>
</evidence>
<dbReference type="OrthoDB" id="58570at2759"/>
<dbReference type="STRING" id="1093900.A0A507BGC1"/>
<evidence type="ECO:0000256" key="15">
    <source>
        <dbReference type="ARBA" id="ARBA00023136"/>
    </source>
</evidence>
<keyword evidence="15" id="KW-0472">Membrane</keyword>
<reference evidence="20 21" key="1">
    <citation type="submission" date="2019-06" db="EMBL/GenBank/DDBJ databases">
        <title>Draft genome sequence of the filamentous fungus Phialemoniopsis curvata isolated from diesel fuel.</title>
        <authorList>
            <person name="Varaljay V.A."/>
            <person name="Lyon W.J."/>
            <person name="Crouch A.L."/>
            <person name="Drake C.E."/>
            <person name="Hollomon J.M."/>
            <person name="Nadeau L.J."/>
            <person name="Nunn H.S."/>
            <person name="Stevenson B.S."/>
            <person name="Bojanowski C.L."/>
            <person name="Crookes-Goodson W.J."/>
        </authorList>
    </citation>
    <scope>NUCLEOTIDE SEQUENCE [LARGE SCALE GENOMIC DNA]</scope>
    <source>
        <strain evidence="20 21">D216</strain>
    </source>
</reference>
<keyword evidence="7" id="KW-0812">Transmembrane</keyword>
<organism evidence="20 21">
    <name type="scientific">Thyridium curvatum</name>
    <dbReference type="NCBI Taxonomy" id="1093900"/>
    <lineage>
        <taxon>Eukaryota</taxon>
        <taxon>Fungi</taxon>
        <taxon>Dikarya</taxon>
        <taxon>Ascomycota</taxon>
        <taxon>Pezizomycotina</taxon>
        <taxon>Sordariomycetes</taxon>
        <taxon>Sordariomycetidae</taxon>
        <taxon>Thyridiales</taxon>
        <taxon>Thyridiaceae</taxon>
        <taxon>Thyridium</taxon>
    </lineage>
</organism>
<evidence type="ECO:0000256" key="6">
    <source>
        <dbReference type="ARBA" id="ARBA00013279"/>
    </source>
</evidence>
<evidence type="ECO:0000256" key="18">
    <source>
        <dbReference type="SAM" id="MobiDB-lite"/>
    </source>
</evidence>
<evidence type="ECO:0000256" key="17">
    <source>
        <dbReference type="ARBA" id="ARBA00029828"/>
    </source>
</evidence>
<evidence type="ECO:0000256" key="12">
    <source>
        <dbReference type="ARBA" id="ARBA00022989"/>
    </source>
</evidence>
<dbReference type="GO" id="GO:0034727">
    <property type="term" value="P:piecemeal microautophagy of the nucleus"/>
    <property type="evidence" value="ECO:0007669"/>
    <property type="project" value="TreeGrafter"/>
</dbReference>
<keyword evidence="16" id="KW-0325">Glycoprotein</keyword>
<evidence type="ECO:0000256" key="5">
    <source>
        <dbReference type="ARBA" id="ARBA00011137"/>
    </source>
</evidence>
<evidence type="ECO:0000256" key="13">
    <source>
        <dbReference type="ARBA" id="ARBA00023006"/>
    </source>
</evidence>
<evidence type="ECO:0000256" key="8">
    <source>
        <dbReference type="ARBA" id="ARBA00022753"/>
    </source>
</evidence>
<comment type="subcellular location">
    <subcellularLocation>
        <location evidence="3">Endosome</location>
        <location evidence="3">Multivesicular body membrane</location>
        <topology evidence="3">Single-pass type II membrane protein</topology>
    </subcellularLocation>
    <subcellularLocation>
        <location evidence="2">Prevacuolar compartment membrane</location>
        <topology evidence="2">Single-pass type II membrane protein</topology>
    </subcellularLocation>
</comment>
<feature type="region of interest" description="Disordered" evidence="18">
    <location>
        <begin position="582"/>
        <end position="614"/>
    </location>
</feature>
<dbReference type="Proteomes" id="UP000319257">
    <property type="component" value="Unassembled WGS sequence"/>
</dbReference>
<gene>
    <name evidence="20" type="ORF">E0L32_011581</name>
</gene>
<keyword evidence="12" id="KW-1133">Transmembrane helix</keyword>
<evidence type="ECO:0000313" key="21">
    <source>
        <dbReference type="Proteomes" id="UP000319257"/>
    </source>
</evidence>
<dbReference type="InParanoid" id="A0A507BGC1"/>
<dbReference type="Pfam" id="PF26363">
    <property type="entry name" value="Phospholipase-like"/>
    <property type="match status" value="1"/>
</dbReference>
<feature type="signal peptide" evidence="19">
    <location>
        <begin position="1"/>
        <end position="36"/>
    </location>
</feature>
<dbReference type="InterPro" id="IPR029058">
    <property type="entry name" value="AB_hydrolase_fold"/>
</dbReference>
<evidence type="ECO:0000256" key="9">
    <source>
        <dbReference type="ARBA" id="ARBA00022801"/>
    </source>
</evidence>
<keyword evidence="9" id="KW-0378">Hydrolase</keyword>
<keyword evidence="14" id="KW-0443">Lipid metabolism</keyword>
<evidence type="ECO:0000256" key="7">
    <source>
        <dbReference type="ARBA" id="ARBA00022692"/>
    </source>
</evidence>
<keyword evidence="19" id="KW-0732">Signal</keyword>
<feature type="chain" id="PRO_5021291152" description="triacylglycerol lipase" evidence="19">
    <location>
        <begin position="37"/>
        <end position="638"/>
    </location>
</feature>
<evidence type="ECO:0000256" key="1">
    <source>
        <dbReference type="ARBA" id="ARBA00001024"/>
    </source>
</evidence>
<dbReference type="FunFam" id="3.40.50.1820:FF:000129">
    <property type="entry name" value="Autophagy related lipase Atg15, putative"/>
    <property type="match status" value="1"/>
</dbReference>
<dbReference type="InterPro" id="IPR050805">
    <property type="entry name" value="ATG15_Lipase"/>
</dbReference>
<sequence length="638" mass="69533">MVPRWKEGSTGCTSAGRVTAHALLSFLALSASPVSAWGHDRASEQVVLPLPQEPISHPLRPEPPAPADHTFTLRHIYHHGAYQHPKLHRRKDISSKDAQVWIAAEDGSGREQLPVLKARSHAQRIERLVDRRPSIVDPMVALARERGYVSVLSPDAWTVDDVPSPDITDKDTVLNMAYMTSNAYVETPDNADWFEVGQPYNKSADFGWETDGLRGHIFADETNSTIVIGLKGTTLAVFDGDGTTTNDKENDNLFFSCCCGQQGQWTYRQVCDCATGTYSCNTTCVSKALREENRYYMAARELYSNVTELYPDSNIWLTGHSLGGAVGSFLALTYGLPAVTFQAVPEALAAGRLGLPVPPGSDPQNPQTRQYTGTYHFGHTADPVYMGTCNGATASCSYAGYALETACHTGYECVYDVVSDLGWRVGIGTHKIHTVIKDILRKYDSVPECKYTPECRDCANWKMYESNGTESTTTSRSSTTTKTRTRTETCKTPGWWGCLDETTTTTGKTTSTTTTTSTSTSTCKTPGWFGCKDKTTTTSAPVTSPTTVPTATATTTLTVPTTTCETPGRFWGCNDKTLTVSPTTSHEITEAPSAPTSAASPTASTTQSAPSKGKCTHRSWFGWCKERDHVDTQEIVEI</sequence>
<evidence type="ECO:0000256" key="16">
    <source>
        <dbReference type="ARBA" id="ARBA00023180"/>
    </source>
</evidence>